<evidence type="ECO:0000313" key="2">
    <source>
        <dbReference type="EMBL" id="VDK44785.1"/>
    </source>
</evidence>
<feature type="compositionally biased region" description="Basic and acidic residues" evidence="1">
    <location>
        <begin position="582"/>
        <end position="598"/>
    </location>
</feature>
<feature type="compositionally biased region" description="Basic and acidic residues" evidence="1">
    <location>
        <begin position="200"/>
        <end position="246"/>
    </location>
</feature>
<dbReference type="AlphaFoldDB" id="A0A3P6QVQ6"/>
<dbReference type="Proteomes" id="UP000271889">
    <property type="component" value="Unassembled WGS sequence"/>
</dbReference>
<feature type="compositionally biased region" description="Basic and acidic residues" evidence="1">
    <location>
        <begin position="257"/>
        <end position="270"/>
    </location>
</feature>
<keyword evidence="3" id="KW-1185">Reference proteome</keyword>
<feature type="compositionally biased region" description="Polar residues" evidence="1">
    <location>
        <begin position="430"/>
        <end position="445"/>
    </location>
</feature>
<dbReference type="EMBL" id="UYRV01000524">
    <property type="protein sequence ID" value="VDK44785.1"/>
    <property type="molecule type" value="Genomic_DNA"/>
</dbReference>
<feature type="compositionally biased region" description="Basic and acidic residues" evidence="1">
    <location>
        <begin position="58"/>
        <end position="69"/>
    </location>
</feature>
<feature type="compositionally biased region" description="Low complexity" evidence="1">
    <location>
        <begin position="723"/>
        <end position="744"/>
    </location>
</feature>
<feature type="region of interest" description="Disordered" evidence="1">
    <location>
        <begin position="813"/>
        <end position="842"/>
    </location>
</feature>
<feature type="compositionally biased region" description="Basic and acidic residues" evidence="1">
    <location>
        <begin position="32"/>
        <end position="42"/>
    </location>
</feature>
<feature type="compositionally biased region" description="Polar residues" evidence="1">
    <location>
        <begin position="458"/>
        <end position="468"/>
    </location>
</feature>
<feature type="compositionally biased region" description="Basic and acidic residues" evidence="1">
    <location>
        <begin position="625"/>
        <end position="644"/>
    </location>
</feature>
<evidence type="ECO:0000313" key="3">
    <source>
        <dbReference type="Proteomes" id="UP000271889"/>
    </source>
</evidence>
<name>A0A3P6QVQ6_CYLGO</name>
<feature type="compositionally biased region" description="Basic and acidic residues" evidence="1">
    <location>
        <begin position="148"/>
        <end position="165"/>
    </location>
</feature>
<reference evidence="2 3" key="1">
    <citation type="submission" date="2018-11" db="EMBL/GenBank/DDBJ databases">
        <authorList>
            <consortium name="Pathogen Informatics"/>
        </authorList>
    </citation>
    <scope>NUCLEOTIDE SEQUENCE [LARGE SCALE GENOMIC DNA]</scope>
</reference>
<evidence type="ECO:0000256" key="1">
    <source>
        <dbReference type="SAM" id="MobiDB-lite"/>
    </source>
</evidence>
<sequence>TNDEDYEERGKDEEAKKPKKEQESGGLFGFWKSKDKKPEVITKEYQPSSTKFEGPLDEIDREKDIEKLPFKAPPPVPYKPKSLKKREEEQPRQPAKTPSPDKTRTTSRPPQLFGRWRHEGDEETIDKDKVRSETYGRSAVPYNGPLDETSRQSELEHTPLQEHAHAYHPGQSWNDSRGGKAPSGHEHHPGPTRGVLHLDASPERETEEERKIRLIARVKHEGDDDQEATGHLDLRPAGLSEHDTHPTRTGVPPPQEQELHLKSSPPEKRPPSLMTDAEEARIARLINRSKDKGITRSSGITRMGSGERSSTEGDSGDRAQKESSPIYRSLISGRDPADKGFDTGHTVGERSTAPRLPDPPRREYTGSLATERERSSAYRRPDPVPRDYTASSLTDRDRSPPYRSMVGDVTRESEFPTRHTAVTATFWKRTITTNSGSNIVESYQSDSRRSPGREQNLVLETSRPSQPTGRAPAATGMPSDRDPPPDYSYRPDDKDQRPEGAGTSAYGTRARSGSYSMCGKDLPAVVDTTTYGHDAATAQTPNYGTRPRAGSYSVCGKDEPAIRDTLYDPYAATAETPYGRRSSRDSANGRRASRDYDYRLGAYPSSTDTPEFGTRARSGSYSMCGKDEPSIRDTIHNRDVDTNEYRLAPYPDSGRRPIPGGHIYDYHEPEGSSSYTESRGDHSSMMDTSSDRPRAVATESYRIGSDSPGSRERPAEDAAATASPSGSGHLIASSSSTRGRSQGTMQSGDEYVEVRVDRRAEIQLEPAFCLSGAGLSEVAENEDGFVFSVTPPPMPSSSERSFFSRIFKSSSKKSKKQKKTDKGVREADSSESSGDSEDEKNQVHIMPVEVGDTEVLTVDEIVFLSEDLMGNFLEKSYEDGFKESGGMGAVHYLSQFS</sequence>
<gene>
    <name evidence="2" type="ORF">CGOC_LOCUS393</name>
</gene>
<proteinExistence type="predicted"/>
<feature type="region of interest" description="Disordered" evidence="1">
    <location>
        <begin position="1"/>
        <end position="517"/>
    </location>
</feature>
<feature type="non-terminal residue" evidence="2">
    <location>
        <position position="1"/>
    </location>
</feature>
<organism evidence="2 3">
    <name type="scientific">Cylicostephanus goldi</name>
    <name type="common">Nematode worm</name>
    <dbReference type="NCBI Taxonomy" id="71465"/>
    <lineage>
        <taxon>Eukaryota</taxon>
        <taxon>Metazoa</taxon>
        <taxon>Ecdysozoa</taxon>
        <taxon>Nematoda</taxon>
        <taxon>Chromadorea</taxon>
        <taxon>Rhabditida</taxon>
        <taxon>Rhabditina</taxon>
        <taxon>Rhabditomorpha</taxon>
        <taxon>Strongyloidea</taxon>
        <taxon>Strongylidae</taxon>
        <taxon>Cylicostephanus</taxon>
    </lineage>
</organism>
<feature type="compositionally biased region" description="Basic and acidic residues" evidence="1">
    <location>
        <begin position="116"/>
        <end position="134"/>
    </location>
</feature>
<feature type="compositionally biased region" description="Basic and acidic residues" evidence="1">
    <location>
        <begin position="8"/>
        <end position="23"/>
    </location>
</feature>
<feature type="compositionally biased region" description="Basic and acidic residues" evidence="1">
    <location>
        <begin position="309"/>
        <end position="321"/>
    </location>
</feature>
<protein>
    <submittedName>
        <fullName evidence="2">Uncharacterized protein</fullName>
    </submittedName>
</protein>
<feature type="region of interest" description="Disordered" evidence="1">
    <location>
        <begin position="576"/>
        <end position="752"/>
    </location>
</feature>
<feature type="compositionally biased region" description="Basic and acidic residues" evidence="1">
    <location>
        <begin position="479"/>
        <end position="498"/>
    </location>
</feature>
<feature type="compositionally biased region" description="Basic and acidic residues" evidence="1">
    <location>
        <begin position="358"/>
        <end position="385"/>
    </location>
</feature>
<accession>A0A3P6QVQ6</accession>
<feature type="compositionally biased region" description="Basic and acidic residues" evidence="1">
    <location>
        <begin position="678"/>
        <end position="694"/>
    </location>
</feature>
<feature type="compositionally biased region" description="Basic and acidic residues" evidence="1">
    <location>
        <begin position="278"/>
        <end position="294"/>
    </location>
</feature>